<gene>
    <name evidence="12" type="ORF">BON22_5048</name>
</gene>
<comment type="domain">
    <text evidence="10">The DHHC domain is required for palmitoyltransferase activity.</text>
</comment>
<comment type="similarity">
    <text evidence="10">Belongs to the DHHC palmitoyltransferase family.</text>
</comment>
<comment type="caution">
    <text evidence="12">The sequence shown here is derived from an EMBL/GenBank/DDBJ whole genome shotgun (WGS) entry which is preliminary data.</text>
</comment>
<evidence type="ECO:0000256" key="4">
    <source>
        <dbReference type="ARBA" id="ARBA00022989"/>
    </source>
</evidence>
<dbReference type="PANTHER" id="PTHR12246">
    <property type="entry name" value="PALMITOYLTRANSFERASE ZDHHC16"/>
    <property type="match status" value="1"/>
</dbReference>
<dbReference type="AlphaFoldDB" id="A0A1V2KZM9"/>
<evidence type="ECO:0000256" key="10">
    <source>
        <dbReference type="RuleBase" id="RU079119"/>
    </source>
</evidence>
<name>A0A1V2KZM9_CYBFA</name>
<feature type="transmembrane region" description="Helical" evidence="10">
    <location>
        <begin position="227"/>
        <end position="253"/>
    </location>
</feature>
<protein>
    <recommendedName>
        <fullName evidence="10">Palmitoyltransferase</fullName>
        <ecNumber evidence="10">2.3.1.225</ecNumber>
    </recommendedName>
</protein>
<feature type="transmembrane region" description="Helical" evidence="10">
    <location>
        <begin position="186"/>
        <end position="207"/>
    </location>
</feature>
<proteinExistence type="inferred from homology"/>
<keyword evidence="5 10" id="KW-0472">Membrane</keyword>
<comment type="subcellular location">
    <subcellularLocation>
        <location evidence="1">Membrane</location>
        <topology evidence="1">Multi-pass membrane protein</topology>
    </subcellularLocation>
</comment>
<organism evidence="12 13">
    <name type="scientific">Cyberlindnera fabianii</name>
    <name type="common">Yeast</name>
    <name type="synonym">Hansenula fabianii</name>
    <dbReference type="NCBI Taxonomy" id="36022"/>
    <lineage>
        <taxon>Eukaryota</taxon>
        <taxon>Fungi</taxon>
        <taxon>Dikarya</taxon>
        <taxon>Ascomycota</taxon>
        <taxon>Saccharomycotina</taxon>
        <taxon>Saccharomycetes</taxon>
        <taxon>Phaffomycetales</taxon>
        <taxon>Phaffomycetaceae</taxon>
        <taxon>Cyberlindnera</taxon>
    </lineage>
</organism>
<dbReference type="VEuPathDB" id="FungiDB:BON22_5048"/>
<dbReference type="STRING" id="36022.A0A1V2KZM9"/>
<keyword evidence="7" id="KW-0449">Lipoprotein</keyword>
<evidence type="ECO:0000256" key="6">
    <source>
        <dbReference type="ARBA" id="ARBA00023139"/>
    </source>
</evidence>
<evidence type="ECO:0000256" key="8">
    <source>
        <dbReference type="ARBA" id="ARBA00023315"/>
    </source>
</evidence>
<dbReference type="GO" id="GO:0016020">
    <property type="term" value="C:membrane"/>
    <property type="evidence" value="ECO:0007669"/>
    <property type="project" value="UniProtKB-SubCell"/>
</dbReference>
<keyword evidence="3 10" id="KW-0812">Transmembrane</keyword>
<reference evidence="13" key="1">
    <citation type="journal article" date="2017" name="Genome Announc.">
        <title>Genome sequences of Cyberlindnera fabianii 65, Pichia kudriavzevii 129, and Saccharomyces cerevisiae 131 isolated from fermented masau fruits in Zimbabwe.</title>
        <authorList>
            <person name="van Rijswijck I.M.H."/>
            <person name="Derks M.F.L."/>
            <person name="Abee T."/>
            <person name="de Ridder D."/>
            <person name="Smid E.J."/>
        </authorList>
    </citation>
    <scope>NUCLEOTIDE SEQUENCE [LARGE SCALE GENOMIC DNA]</scope>
    <source>
        <strain evidence="13">65</strain>
    </source>
</reference>
<accession>A0A1V2KZM9</accession>
<dbReference type="EMBL" id="MPUK01000013">
    <property type="protein sequence ID" value="ONH65097.1"/>
    <property type="molecule type" value="Genomic_DNA"/>
</dbReference>
<comment type="catalytic activity">
    <reaction evidence="9 10">
        <text>L-cysteinyl-[protein] + hexadecanoyl-CoA = S-hexadecanoyl-L-cysteinyl-[protein] + CoA</text>
        <dbReference type="Rhea" id="RHEA:36683"/>
        <dbReference type="Rhea" id="RHEA-COMP:10131"/>
        <dbReference type="Rhea" id="RHEA-COMP:11032"/>
        <dbReference type="ChEBI" id="CHEBI:29950"/>
        <dbReference type="ChEBI" id="CHEBI:57287"/>
        <dbReference type="ChEBI" id="CHEBI:57379"/>
        <dbReference type="ChEBI" id="CHEBI:74151"/>
        <dbReference type="EC" id="2.3.1.225"/>
    </reaction>
</comment>
<evidence type="ECO:0000313" key="13">
    <source>
        <dbReference type="Proteomes" id="UP000189513"/>
    </source>
</evidence>
<evidence type="ECO:0000256" key="3">
    <source>
        <dbReference type="ARBA" id="ARBA00022692"/>
    </source>
</evidence>
<dbReference type="OMA" id="YTYFKVI"/>
<dbReference type="InterPro" id="IPR001594">
    <property type="entry name" value="Palmitoyltrfase_DHHC"/>
</dbReference>
<dbReference type="InterPro" id="IPR039859">
    <property type="entry name" value="PFA4/ZDH16/20/ERF2-like"/>
</dbReference>
<evidence type="ECO:0000256" key="2">
    <source>
        <dbReference type="ARBA" id="ARBA00022679"/>
    </source>
</evidence>
<keyword evidence="6" id="KW-0564">Palmitate</keyword>
<keyword evidence="2 10" id="KW-0808">Transferase</keyword>
<evidence type="ECO:0000259" key="11">
    <source>
        <dbReference type="Pfam" id="PF01529"/>
    </source>
</evidence>
<evidence type="ECO:0000256" key="1">
    <source>
        <dbReference type="ARBA" id="ARBA00004141"/>
    </source>
</evidence>
<keyword evidence="8 10" id="KW-0012">Acyltransferase</keyword>
<evidence type="ECO:0000256" key="5">
    <source>
        <dbReference type="ARBA" id="ARBA00023136"/>
    </source>
</evidence>
<evidence type="ECO:0000256" key="9">
    <source>
        <dbReference type="ARBA" id="ARBA00048048"/>
    </source>
</evidence>
<sequence length="361" mass="41487">MAPLRLNVRRYEQFCCYLTTLFPKALTSGLYVYGLYGLIFELSIPLIGGVKGFVIALLGLLIFAQGVYTYFKVISAGPGSPLDFPELRSHEGVGDVGEEEPLTRETPDDVETQIGTRNTITDPPPQFLVDHSVQVKSNGRMRYCNKCACWKPDRCHHCSTCNRCQLKMDHHCPWFASCVGFRNHKFFIQFLLLSVVYANLIFFASAAKLYSFFMDEEYLEDYISINLLILGILSFTMSISVGLFTLMTLYLLLRNTTTIESQDASRYRNNMSIIEDSYYKYSRQPNSSDMGNVYNLGFRGNWCAVMGSSWYEWVLPVFNRPSGDRYKDNGLYFDTDRQIYNKLQQNTRVQQQLLEQLNGLQ</sequence>
<keyword evidence="4 10" id="KW-1133">Transmembrane helix</keyword>
<dbReference type="PROSITE" id="PS50216">
    <property type="entry name" value="DHHC"/>
    <property type="match status" value="1"/>
</dbReference>
<dbReference type="EC" id="2.3.1.225" evidence="10"/>
<evidence type="ECO:0000256" key="7">
    <source>
        <dbReference type="ARBA" id="ARBA00023288"/>
    </source>
</evidence>
<dbReference type="GO" id="GO:0019706">
    <property type="term" value="F:protein-cysteine S-palmitoyltransferase activity"/>
    <property type="evidence" value="ECO:0007669"/>
    <property type="project" value="UniProtKB-EC"/>
</dbReference>
<dbReference type="Pfam" id="PF01529">
    <property type="entry name" value="DHHC"/>
    <property type="match status" value="1"/>
</dbReference>
<feature type="domain" description="Palmitoyltransferase DHHC" evidence="11">
    <location>
        <begin position="139"/>
        <end position="262"/>
    </location>
</feature>
<keyword evidence="13" id="KW-1185">Reference proteome</keyword>
<dbReference type="Proteomes" id="UP000189513">
    <property type="component" value="Unassembled WGS sequence"/>
</dbReference>
<evidence type="ECO:0000313" key="12">
    <source>
        <dbReference type="EMBL" id="ONH65097.1"/>
    </source>
</evidence>